<dbReference type="GO" id="GO:0015095">
    <property type="term" value="F:magnesium ion transmembrane transporter activity"/>
    <property type="evidence" value="ECO:0007669"/>
    <property type="project" value="UniProtKB-UniRule"/>
</dbReference>
<comment type="caution">
    <text evidence="9">Lacks conserved residue(s) required for the propagation of feature annotation.</text>
</comment>
<dbReference type="Gene3D" id="1.25.60.10">
    <property type="entry name" value="MgtE N-terminal domain-like"/>
    <property type="match status" value="1"/>
</dbReference>
<proteinExistence type="inferred from homology"/>
<dbReference type="SUPFAM" id="SSF54631">
    <property type="entry name" value="CBS-domain pair"/>
    <property type="match status" value="1"/>
</dbReference>
<dbReference type="PANTHER" id="PTHR43773">
    <property type="entry name" value="MAGNESIUM TRANSPORTER MGTE"/>
    <property type="match status" value="1"/>
</dbReference>
<dbReference type="Gene3D" id="1.10.357.20">
    <property type="entry name" value="SLC41 divalent cation transporters, integral membrane domain"/>
    <property type="match status" value="1"/>
</dbReference>
<dbReference type="PROSITE" id="PS51371">
    <property type="entry name" value="CBS"/>
    <property type="match status" value="1"/>
</dbReference>
<name>A0A370LC87_9HYPH</name>
<feature type="transmembrane region" description="Helical" evidence="9">
    <location>
        <begin position="444"/>
        <end position="469"/>
    </location>
</feature>
<feature type="transmembrane region" description="Helical" evidence="9">
    <location>
        <begin position="407"/>
        <end position="432"/>
    </location>
</feature>
<dbReference type="InterPro" id="IPR046342">
    <property type="entry name" value="CBS_dom_sf"/>
</dbReference>
<keyword evidence="9" id="KW-0479">Metal-binding</keyword>
<dbReference type="Proteomes" id="UP000255207">
    <property type="component" value="Unassembled WGS sequence"/>
</dbReference>
<evidence type="ECO:0000256" key="7">
    <source>
        <dbReference type="ARBA" id="ARBA00023136"/>
    </source>
</evidence>
<evidence type="ECO:0000313" key="12">
    <source>
        <dbReference type="Proteomes" id="UP000255207"/>
    </source>
</evidence>
<dbReference type="NCBIfam" id="TIGR00400">
    <property type="entry name" value="mgtE"/>
    <property type="match status" value="1"/>
</dbReference>
<evidence type="ECO:0000256" key="6">
    <source>
        <dbReference type="ARBA" id="ARBA00022989"/>
    </source>
</evidence>
<dbReference type="CDD" id="cd04606">
    <property type="entry name" value="CBS_pair_Mg_transporter"/>
    <property type="match status" value="1"/>
</dbReference>
<feature type="domain" description="CBS" evidence="10">
    <location>
        <begin position="223"/>
        <end position="281"/>
    </location>
</feature>
<reference evidence="12" key="1">
    <citation type="submission" date="2018-07" db="EMBL/GenBank/DDBJ databases">
        <authorList>
            <person name="Safronova V.I."/>
            <person name="Chirak E.R."/>
            <person name="Sazanova A.L."/>
        </authorList>
    </citation>
    <scope>NUCLEOTIDE SEQUENCE [LARGE SCALE GENOMIC DNA]</scope>
    <source>
        <strain evidence="12">RCAM04685</strain>
    </source>
</reference>
<organism evidence="11 12">
    <name type="scientific">Bosea caraganae</name>
    <dbReference type="NCBI Taxonomy" id="2763117"/>
    <lineage>
        <taxon>Bacteria</taxon>
        <taxon>Pseudomonadati</taxon>
        <taxon>Pseudomonadota</taxon>
        <taxon>Alphaproteobacteria</taxon>
        <taxon>Hyphomicrobiales</taxon>
        <taxon>Boseaceae</taxon>
        <taxon>Bosea</taxon>
    </lineage>
</organism>
<dbReference type="OrthoDB" id="9790355at2"/>
<evidence type="ECO:0000313" key="11">
    <source>
        <dbReference type="EMBL" id="RDJ29582.1"/>
    </source>
</evidence>
<dbReference type="Pfam" id="PF00571">
    <property type="entry name" value="CBS"/>
    <property type="match status" value="1"/>
</dbReference>
<dbReference type="PANTHER" id="PTHR43773:SF1">
    <property type="entry name" value="MAGNESIUM TRANSPORTER MGTE"/>
    <property type="match status" value="1"/>
</dbReference>
<protein>
    <recommendedName>
        <fullName evidence="9">Magnesium transporter MgtE</fullName>
    </recommendedName>
</protein>
<keyword evidence="4 9" id="KW-0812">Transmembrane</keyword>
<keyword evidence="8" id="KW-0129">CBS domain</keyword>
<dbReference type="GO" id="GO:0005886">
    <property type="term" value="C:plasma membrane"/>
    <property type="evidence" value="ECO:0007669"/>
    <property type="project" value="UniProtKB-SubCell"/>
</dbReference>
<keyword evidence="3 9" id="KW-0813">Transport</keyword>
<dbReference type="InterPro" id="IPR006668">
    <property type="entry name" value="Mg_transptr_MgtE_intracell_dom"/>
</dbReference>
<evidence type="ECO:0000256" key="2">
    <source>
        <dbReference type="ARBA" id="ARBA00009749"/>
    </source>
</evidence>
<evidence type="ECO:0000256" key="5">
    <source>
        <dbReference type="ARBA" id="ARBA00022842"/>
    </source>
</evidence>
<evidence type="ECO:0000256" key="3">
    <source>
        <dbReference type="ARBA" id="ARBA00022448"/>
    </source>
</evidence>
<dbReference type="EMBL" id="QQTP01000001">
    <property type="protein sequence ID" value="RDJ29582.1"/>
    <property type="molecule type" value="Genomic_DNA"/>
</dbReference>
<comment type="similarity">
    <text evidence="2 9">Belongs to the SLC41A transporter family.</text>
</comment>
<dbReference type="RefSeq" id="WP_114827694.1">
    <property type="nucleotide sequence ID" value="NZ_QQTO01000019.1"/>
</dbReference>
<feature type="transmembrane region" description="Helical" evidence="9">
    <location>
        <begin position="379"/>
        <end position="401"/>
    </location>
</feature>
<gene>
    <name evidence="11" type="primary">mgtE</name>
    <name evidence="11" type="ORF">DWE98_03310</name>
</gene>
<dbReference type="SMART" id="SM00924">
    <property type="entry name" value="MgtE_N"/>
    <property type="match status" value="1"/>
</dbReference>
<comment type="function">
    <text evidence="9">Acts as a magnesium transporter.</text>
</comment>
<keyword evidence="6 9" id="KW-1133">Transmembrane helix</keyword>
<dbReference type="InterPro" id="IPR000644">
    <property type="entry name" value="CBS_dom"/>
</dbReference>
<dbReference type="InterPro" id="IPR006667">
    <property type="entry name" value="SLC41_membr_dom"/>
</dbReference>
<keyword evidence="9" id="KW-1003">Cell membrane</keyword>
<sequence>MVEADSAPDRALTPARAIRDEDGAIEPRLVEEVSQAVLLSDVTTLRSVVEDMHEADLGALLEALDTEERPRLISLLGSDFDFTALTEVDDAVREEILEELSAETVAEGVRELDTDDAVYILEDLDEADKQEVLERLTPAERVALQQGLDYPEGTAGRRMQTEVIAVPPFWTVGQTIDYLRETADLPDRFFEIFVADPAHHFVGTVRLDHLLRTKRPVSISNLLEEERRVVRATEDLEDVARQFQRYNLVAAPVIDDAGRLVGVMTIDDVVDVIEEAADDDVKQLGGVNAAEELSDPVAQIAKSRFRWLFINLVTAFLAAAVMGLFEAQLSQLVALAILAPIVASQGGNAATQTMTVAVRSLATQELGAWNVRRFFTRELIVALLNGIAFALITGVVAALWFSHAGLGLVIGIAMVINLIAAGLAGVAIPVLLDRYGVDPAVSSGTFVTTVTDVVGFFAFLGTATILLGLN</sequence>
<dbReference type="SUPFAM" id="SSF161093">
    <property type="entry name" value="MgtE membrane domain-like"/>
    <property type="match status" value="1"/>
</dbReference>
<keyword evidence="7 9" id="KW-0472">Membrane</keyword>
<evidence type="ECO:0000256" key="8">
    <source>
        <dbReference type="PROSITE-ProRule" id="PRU00703"/>
    </source>
</evidence>
<dbReference type="Gene3D" id="3.10.580.10">
    <property type="entry name" value="CBS-domain"/>
    <property type="match status" value="1"/>
</dbReference>
<dbReference type="Pfam" id="PF03448">
    <property type="entry name" value="MgtE_N"/>
    <property type="match status" value="1"/>
</dbReference>
<keyword evidence="5 9" id="KW-0460">Magnesium</keyword>
<dbReference type="GO" id="GO:0046872">
    <property type="term" value="F:metal ion binding"/>
    <property type="evidence" value="ECO:0007669"/>
    <property type="project" value="UniProtKB-KW"/>
</dbReference>
<keyword evidence="12" id="KW-1185">Reference proteome</keyword>
<comment type="subcellular location">
    <subcellularLocation>
        <location evidence="9">Cell membrane</location>
        <topology evidence="9">Multi-pass membrane protein</topology>
    </subcellularLocation>
    <subcellularLocation>
        <location evidence="1">Membrane</location>
        <topology evidence="1">Multi-pass membrane protein</topology>
    </subcellularLocation>
</comment>
<evidence type="ECO:0000259" key="10">
    <source>
        <dbReference type="PROSITE" id="PS51371"/>
    </source>
</evidence>
<evidence type="ECO:0000256" key="9">
    <source>
        <dbReference type="RuleBase" id="RU362011"/>
    </source>
</evidence>
<comment type="caution">
    <text evidence="11">The sequence shown here is derived from an EMBL/GenBank/DDBJ whole genome shotgun (WGS) entry which is preliminary data.</text>
</comment>
<dbReference type="InterPro" id="IPR038076">
    <property type="entry name" value="MgtE_N_sf"/>
</dbReference>
<evidence type="ECO:0000256" key="4">
    <source>
        <dbReference type="ARBA" id="ARBA00022692"/>
    </source>
</evidence>
<dbReference type="Pfam" id="PF01769">
    <property type="entry name" value="MgtE"/>
    <property type="match status" value="1"/>
</dbReference>
<accession>A0A370LC87</accession>
<dbReference type="InterPro" id="IPR006669">
    <property type="entry name" value="MgtE_transporter"/>
</dbReference>
<dbReference type="SUPFAM" id="SSF158791">
    <property type="entry name" value="MgtE N-terminal domain-like"/>
    <property type="match status" value="1"/>
</dbReference>
<feature type="transmembrane region" description="Helical" evidence="9">
    <location>
        <begin position="305"/>
        <end position="325"/>
    </location>
</feature>
<evidence type="ECO:0000256" key="1">
    <source>
        <dbReference type="ARBA" id="ARBA00004141"/>
    </source>
</evidence>
<dbReference type="AlphaFoldDB" id="A0A370LC87"/>
<dbReference type="InterPro" id="IPR036739">
    <property type="entry name" value="SLC41_membr_dom_sf"/>
</dbReference>
<comment type="subunit">
    <text evidence="9">Homodimer.</text>
</comment>
<dbReference type="SMART" id="SM00116">
    <property type="entry name" value="CBS"/>
    <property type="match status" value="1"/>
</dbReference>